<gene>
    <name evidence="3" type="ORF">ACFP4F_12395</name>
</gene>
<keyword evidence="4" id="KW-1185">Reference proteome</keyword>
<dbReference type="Proteomes" id="UP001596139">
    <property type="component" value="Unassembled WGS sequence"/>
</dbReference>
<feature type="domain" description="AMP-dependent synthetase/ligase" evidence="2">
    <location>
        <begin position="33"/>
        <end position="385"/>
    </location>
</feature>
<dbReference type="InterPro" id="IPR020845">
    <property type="entry name" value="AMP-binding_CS"/>
</dbReference>
<dbReference type="GO" id="GO:0016874">
    <property type="term" value="F:ligase activity"/>
    <property type="evidence" value="ECO:0007669"/>
    <property type="project" value="UniProtKB-KW"/>
</dbReference>
<comment type="similarity">
    <text evidence="1">Belongs to the ATP-dependent AMP-binding enzyme family.</text>
</comment>
<dbReference type="EMBL" id="JBHSPX010000004">
    <property type="protein sequence ID" value="MFC6063346.1"/>
    <property type="molecule type" value="Genomic_DNA"/>
</dbReference>
<dbReference type="Gene3D" id="3.40.50.12780">
    <property type="entry name" value="N-terminal domain of ligase-like"/>
    <property type="match status" value="1"/>
</dbReference>
<dbReference type="Pfam" id="PF00501">
    <property type="entry name" value="AMP-binding"/>
    <property type="match status" value="1"/>
</dbReference>
<dbReference type="InterPro" id="IPR045851">
    <property type="entry name" value="AMP-bd_C_sf"/>
</dbReference>
<dbReference type="CDD" id="cd04433">
    <property type="entry name" value="AFD_class_I"/>
    <property type="match status" value="1"/>
</dbReference>
<organism evidence="3 4">
    <name type="scientific">Streptomyces ochraceiscleroticus</name>
    <dbReference type="NCBI Taxonomy" id="47761"/>
    <lineage>
        <taxon>Bacteria</taxon>
        <taxon>Bacillati</taxon>
        <taxon>Actinomycetota</taxon>
        <taxon>Actinomycetes</taxon>
        <taxon>Kitasatosporales</taxon>
        <taxon>Streptomycetaceae</taxon>
        <taxon>Streptomyces</taxon>
    </lineage>
</organism>
<reference evidence="4" key="1">
    <citation type="journal article" date="2019" name="Int. J. Syst. Evol. Microbiol.">
        <title>The Global Catalogue of Microorganisms (GCM) 10K type strain sequencing project: providing services to taxonomists for standard genome sequencing and annotation.</title>
        <authorList>
            <consortium name="The Broad Institute Genomics Platform"/>
            <consortium name="The Broad Institute Genome Sequencing Center for Infectious Disease"/>
            <person name="Wu L."/>
            <person name="Ma J."/>
        </authorList>
    </citation>
    <scope>NUCLEOTIDE SEQUENCE [LARGE SCALE GENOMIC DNA]</scope>
    <source>
        <strain evidence="4">CGMCC 1.15180</strain>
    </source>
</reference>
<keyword evidence="3" id="KW-0436">Ligase</keyword>
<evidence type="ECO:0000259" key="2">
    <source>
        <dbReference type="Pfam" id="PF00501"/>
    </source>
</evidence>
<dbReference type="InterPro" id="IPR042099">
    <property type="entry name" value="ANL_N_sf"/>
</dbReference>
<protein>
    <submittedName>
        <fullName evidence="3">Long-chain fatty acid--CoA ligase</fullName>
    </submittedName>
</protein>
<dbReference type="Gene3D" id="3.30.300.30">
    <property type="match status" value="1"/>
</dbReference>
<dbReference type="RefSeq" id="WP_245659487.1">
    <property type="nucleotide sequence ID" value="NZ_JBHSPX010000004.1"/>
</dbReference>
<evidence type="ECO:0000256" key="1">
    <source>
        <dbReference type="ARBA" id="ARBA00006432"/>
    </source>
</evidence>
<dbReference type="PANTHER" id="PTHR43201">
    <property type="entry name" value="ACYL-COA SYNTHETASE"/>
    <property type="match status" value="1"/>
</dbReference>
<evidence type="ECO:0000313" key="3">
    <source>
        <dbReference type="EMBL" id="MFC6063346.1"/>
    </source>
</evidence>
<name>A0ABW1MHV9_9ACTN</name>
<evidence type="ECO:0000313" key="4">
    <source>
        <dbReference type="Proteomes" id="UP001596139"/>
    </source>
</evidence>
<dbReference type="InterPro" id="IPR000873">
    <property type="entry name" value="AMP-dep_synth/lig_dom"/>
</dbReference>
<dbReference type="PANTHER" id="PTHR43201:SF8">
    <property type="entry name" value="ACYL-COA SYNTHETASE FAMILY MEMBER 3"/>
    <property type="match status" value="1"/>
</dbReference>
<accession>A0ABW1MHV9</accession>
<proteinExistence type="inferred from homology"/>
<dbReference type="SUPFAM" id="SSF56801">
    <property type="entry name" value="Acetyl-CoA synthetase-like"/>
    <property type="match status" value="1"/>
</dbReference>
<sequence length="530" mass="57904">MKPRDMGTLFEECAERGHGTEFRLDRPFDIAPEAGTAHSVAGLAALVQDMAGRLAAAGARPGDRVAIVKDNHWDYDLLACAAVRIGAVPAQLSGQLSGETLRLLLERLGPALLVTTSGVLERARGEGADLSRAADACVLLDGALPGTLAFEALQGNPAPGPRRRHDDEPLVINHTSGTTGVPKLVVHSTRTIIGKLARFETVRYPKIGVRRDDTLLNASSYAHGRTFCWTASVLCLAPRRITIVTGQDPDAADPLLRAHPPTVVEALPASYVRFRPLTARLDNPFRRVRLYISTYDAVHPPVLRAYLQASAARGPLWMQGWGQTETGPLTFRFHTRRSVSADDGQQDARDLGRPIPLKTRLKVVDPETLAPLPRGREGLVLARTAARGLAYIGEDARWAAKQHRGWWHTGDIGIRSRGGTVRLLDREVDRTPQLSCLETEDVLEERLPQVLECVVLGSPGEDPLPVVVTADGTLDRDRWQEAVRDLPTLREPTVLTWDDVPRTGTGKVRRTALLRQLTGRTDTCGSGQWT</sequence>
<comment type="caution">
    <text evidence="3">The sequence shown here is derived from an EMBL/GenBank/DDBJ whole genome shotgun (WGS) entry which is preliminary data.</text>
</comment>
<dbReference type="PROSITE" id="PS00455">
    <property type="entry name" value="AMP_BINDING"/>
    <property type="match status" value="1"/>
</dbReference>